<dbReference type="GO" id="GO:0005886">
    <property type="term" value="C:plasma membrane"/>
    <property type="evidence" value="ECO:0007669"/>
    <property type="project" value="UniProtKB-SubCell"/>
</dbReference>
<comment type="subcellular location">
    <subcellularLocation>
        <location evidence="1">Cell membrane</location>
        <topology evidence="1">Multi-pass membrane protein</topology>
    </subcellularLocation>
</comment>
<name>A0A0A2A8Z4_PROMR</name>
<dbReference type="EMBL" id="JNAM01000011">
    <property type="protein sequence ID" value="KGF96893.1"/>
    <property type="molecule type" value="Genomic_DNA"/>
</dbReference>
<proteinExistence type="predicted"/>
<dbReference type="PANTHER" id="PTHR33908:SF3">
    <property type="entry name" value="UNDECAPRENYL PHOSPHATE-ALPHA-4-AMINO-4-DEOXY-L-ARABINOSE ARABINOSYL TRANSFERASE"/>
    <property type="match status" value="1"/>
</dbReference>
<dbReference type="Proteomes" id="UP000030445">
    <property type="component" value="Unassembled WGS sequence"/>
</dbReference>
<organism evidence="10 11">
    <name type="scientific">Prochlorococcus marinus str. MIT 9302</name>
    <dbReference type="NCBI Taxonomy" id="74545"/>
    <lineage>
        <taxon>Bacteria</taxon>
        <taxon>Bacillati</taxon>
        <taxon>Cyanobacteriota</taxon>
        <taxon>Cyanophyceae</taxon>
        <taxon>Synechococcales</taxon>
        <taxon>Prochlorococcaceae</taxon>
        <taxon>Prochlorococcus</taxon>
    </lineage>
</organism>
<evidence type="ECO:0000256" key="4">
    <source>
        <dbReference type="ARBA" id="ARBA00022679"/>
    </source>
</evidence>
<accession>A0A0A2A8Z4</accession>
<feature type="transmembrane region" description="Helical" evidence="8">
    <location>
        <begin position="304"/>
        <end position="324"/>
    </location>
</feature>
<evidence type="ECO:0000256" key="1">
    <source>
        <dbReference type="ARBA" id="ARBA00004651"/>
    </source>
</evidence>
<dbReference type="InterPro" id="IPR038731">
    <property type="entry name" value="RgtA/B/C-like"/>
</dbReference>
<keyword evidence="3 10" id="KW-0328">Glycosyltransferase</keyword>
<feature type="transmembrane region" description="Helical" evidence="8">
    <location>
        <begin position="247"/>
        <end position="270"/>
    </location>
</feature>
<evidence type="ECO:0000313" key="11">
    <source>
        <dbReference type="Proteomes" id="UP000030445"/>
    </source>
</evidence>
<dbReference type="InterPro" id="IPR050297">
    <property type="entry name" value="LipidA_mod_glycosyltrf_83"/>
</dbReference>
<dbReference type="PANTHER" id="PTHR33908">
    <property type="entry name" value="MANNOSYLTRANSFERASE YKCB-RELATED"/>
    <property type="match status" value="1"/>
</dbReference>
<evidence type="ECO:0000256" key="2">
    <source>
        <dbReference type="ARBA" id="ARBA00022475"/>
    </source>
</evidence>
<dbReference type="Pfam" id="PF13231">
    <property type="entry name" value="PMT_2"/>
    <property type="match status" value="1"/>
</dbReference>
<reference evidence="11" key="1">
    <citation type="journal article" date="2014" name="Sci. Data">
        <title>Genomes of diverse isolates of the marine cyanobacterium Prochlorococcus.</title>
        <authorList>
            <person name="Biller S."/>
            <person name="Berube P."/>
            <person name="Thompson J."/>
            <person name="Kelly L."/>
            <person name="Roggensack S."/>
            <person name="Awad L."/>
            <person name="Roache-Johnson K."/>
            <person name="Ding H."/>
            <person name="Giovannoni S.J."/>
            <person name="Moore L.R."/>
            <person name="Chisholm S.W."/>
        </authorList>
    </citation>
    <scope>NUCLEOTIDE SEQUENCE [LARGE SCALE GENOMIC DNA]</scope>
    <source>
        <strain evidence="11">MIT 9302</strain>
    </source>
</reference>
<feature type="transmembrane region" description="Helical" evidence="8">
    <location>
        <begin position="81"/>
        <end position="99"/>
    </location>
</feature>
<dbReference type="GO" id="GO:0010041">
    <property type="term" value="P:response to iron(III) ion"/>
    <property type="evidence" value="ECO:0007669"/>
    <property type="project" value="TreeGrafter"/>
</dbReference>
<keyword evidence="4 10" id="KW-0808">Transferase</keyword>
<dbReference type="GO" id="GO:0016763">
    <property type="term" value="F:pentosyltransferase activity"/>
    <property type="evidence" value="ECO:0007669"/>
    <property type="project" value="TreeGrafter"/>
</dbReference>
<feature type="transmembrane region" description="Helical" evidence="8">
    <location>
        <begin position="166"/>
        <end position="188"/>
    </location>
</feature>
<evidence type="ECO:0000256" key="3">
    <source>
        <dbReference type="ARBA" id="ARBA00022676"/>
    </source>
</evidence>
<feature type="transmembrane region" description="Helical" evidence="8">
    <location>
        <begin position="282"/>
        <end position="298"/>
    </location>
</feature>
<feature type="transmembrane region" description="Helical" evidence="8">
    <location>
        <begin position="111"/>
        <end position="130"/>
    </location>
</feature>
<feature type="transmembrane region" description="Helical" evidence="8">
    <location>
        <begin position="394"/>
        <end position="413"/>
    </location>
</feature>
<dbReference type="GO" id="GO:0009103">
    <property type="term" value="P:lipopolysaccharide biosynthetic process"/>
    <property type="evidence" value="ECO:0007669"/>
    <property type="project" value="UniProtKB-ARBA"/>
</dbReference>
<sequence length="515" mass="60672">MNKKNTKINPKFLLFLPLLFYFGKRSLIAYDEGFYALQARWIIEKSNWIGPIWWDEVISDRTIGIQFLIALSKKFFGDSLFVIYIPIIFAAILMIYCTYQLHKEFIKDKNEIYSSLILSTTFLWINYAHMATQDMVFSSLVSLGLISTIKAYKTNNKNQILLSGSWIGIAVMMKTYLTAIPLLGIFPFLIRSKLIYKRNFWIGTILGFLPFALWSYKYISLYSFSTYSGLFEKLIFLSKNNHFTNPFYYYLWNFSINIFPWTIPSFIGFFKASRDNIISRYFLYYYPIFILVLLSFFSTKTPYYPLQILSLTSINTYIGIKYFIENNKKNIFFYLEKINFLIIPILTIAFILIINFSEIISLDNKTKPFIFAGGGLFSLVWMTYNLLKNKKRKLNYAILGPYLLISCLVQSGLITDKSKELRIAIEDLVRNENLSNIPIEIIKPEINDDEVISKIIKIMVKTPKIGERRLDNLSELSRESYAWTTKRFDKNTKLKDYQILNEDKVFYPWKLIYKK</sequence>
<keyword evidence="6 8" id="KW-1133">Transmembrane helix</keyword>
<dbReference type="RefSeq" id="WP_032527143.1">
    <property type="nucleotide sequence ID" value="NZ_CP138951.1"/>
</dbReference>
<evidence type="ECO:0000256" key="7">
    <source>
        <dbReference type="ARBA" id="ARBA00023136"/>
    </source>
</evidence>
<keyword evidence="5 8" id="KW-0812">Transmembrane</keyword>
<protein>
    <submittedName>
        <fullName evidence="10">Dolichyl-phosphate-mannose-protein mannosyltransferase</fullName>
    </submittedName>
</protein>
<dbReference type="OrthoDB" id="517818at2"/>
<feature type="domain" description="Glycosyltransferase RgtA/B/C/D-like" evidence="9">
    <location>
        <begin position="60"/>
        <end position="212"/>
    </location>
</feature>
<dbReference type="eggNOG" id="COG1807">
    <property type="taxonomic scope" value="Bacteria"/>
</dbReference>
<dbReference type="STRING" id="74545.EU96_1530"/>
<feature type="transmembrane region" description="Helical" evidence="8">
    <location>
        <begin position="200"/>
        <end position="219"/>
    </location>
</feature>
<dbReference type="AlphaFoldDB" id="A0A0A2A8Z4"/>
<evidence type="ECO:0000256" key="5">
    <source>
        <dbReference type="ARBA" id="ARBA00022692"/>
    </source>
</evidence>
<evidence type="ECO:0000313" key="10">
    <source>
        <dbReference type="EMBL" id="KGF96893.1"/>
    </source>
</evidence>
<evidence type="ECO:0000256" key="6">
    <source>
        <dbReference type="ARBA" id="ARBA00022989"/>
    </source>
</evidence>
<feature type="transmembrane region" description="Helical" evidence="8">
    <location>
        <begin position="331"/>
        <end position="356"/>
    </location>
</feature>
<evidence type="ECO:0000256" key="8">
    <source>
        <dbReference type="SAM" id="Phobius"/>
    </source>
</evidence>
<evidence type="ECO:0000259" key="9">
    <source>
        <dbReference type="Pfam" id="PF13231"/>
    </source>
</evidence>
<keyword evidence="7 8" id="KW-0472">Membrane</keyword>
<gene>
    <name evidence="10" type="ORF">EU96_1530</name>
</gene>
<comment type="caution">
    <text evidence="10">The sequence shown here is derived from an EMBL/GenBank/DDBJ whole genome shotgun (WGS) entry which is preliminary data.</text>
</comment>
<keyword evidence="2" id="KW-1003">Cell membrane</keyword>
<feature type="transmembrane region" description="Helical" evidence="8">
    <location>
        <begin position="368"/>
        <end position="387"/>
    </location>
</feature>